<keyword evidence="2 7" id="KW-0699">rRNA-binding</keyword>
<dbReference type="GO" id="GO:0003735">
    <property type="term" value="F:structural constituent of ribosome"/>
    <property type="evidence" value="ECO:0007669"/>
    <property type="project" value="InterPro"/>
</dbReference>
<protein>
    <recommendedName>
        <fullName evidence="6 7">Small ribosomal subunit protein bS20</fullName>
    </recommendedName>
</protein>
<evidence type="ECO:0000256" key="6">
    <source>
        <dbReference type="ARBA" id="ARBA00035136"/>
    </source>
</evidence>
<keyword evidence="5 7" id="KW-0687">Ribonucleoprotein</keyword>
<name>A0A6V7RLA7_9STAP</name>
<keyword evidence="4 7" id="KW-0689">Ribosomal protein</keyword>
<comment type="similarity">
    <text evidence="1 7">Belongs to the bacterial ribosomal protein bS20 family.</text>
</comment>
<evidence type="ECO:0000256" key="3">
    <source>
        <dbReference type="ARBA" id="ARBA00022884"/>
    </source>
</evidence>
<gene>
    <name evidence="7 8" type="primary">rpsT</name>
    <name evidence="8" type="ORF">JEODO184_01350</name>
</gene>
<organism evidence="8 9">
    <name type="scientific">Jeotgalicoccus meleagridis</name>
    <dbReference type="NCBI Taxonomy" id="2759181"/>
    <lineage>
        <taxon>Bacteria</taxon>
        <taxon>Bacillati</taxon>
        <taxon>Bacillota</taxon>
        <taxon>Bacilli</taxon>
        <taxon>Bacillales</taxon>
        <taxon>Staphylococcaceae</taxon>
        <taxon>Jeotgalicoccus</taxon>
    </lineage>
</organism>
<dbReference type="NCBIfam" id="TIGR00029">
    <property type="entry name" value="S20"/>
    <property type="match status" value="1"/>
</dbReference>
<dbReference type="HAMAP" id="MF_00500">
    <property type="entry name" value="Ribosomal_bS20"/>
    <property type="match status" value="1"/>
</dbReference>
<dbReference type="AlphaFoldDB" id="A0A6V7RLA7"/>
<evidence type="ECO:0000256" key="2">
    <source>
        <dbReference type="ARBA" id="ARBA00022730"/>
    </source>
</evidence>
<dbReference type="PANTHER" id="PTHR33398">
    <property type="entry name" value="30S RIBOSOMAL PROTEIN S20"/>
    <property type="match status" value="1"/>
</dbReference>
<evidence type="ECO:0000256" key="4">
    <source>
        <dbReference type="ARBA" id="ARBA00022980"/>
    </source>
</evidence>
<accession>A0A6V7RLA7</accession>
<dbReference type="RefSeq" id="WP_185125855.1">
    <property type="nucleotide sequence ID" value="NZ_CAJEWD010000008.1"/>
</dbReference>
<evidence type="ECO:0000256" key="5">
    <source>
        <dbReference type="ARBA" id="ARBA00023274"/>
    </source>
</evidence>
<dbReference type="EMBL" id="CAJEWD010000008">
    <property type="protein sequence ID" value="CAD2078329.1"/>
    <property type="molecule type" value="Genomic_DNA"/>
</dbReference>
<dbReference type="PANTHER" id="PTHR33398:SF1">
    <property type="entry name" value="SMALL RIBOSOMAL SUBUNIT PROTEIN BS20C"/>
    <property type="match status" value="1"/>
</dbReference>
<dbReference type="GO" id="GO:0006412">
    <property type="term" value="P:translation"/>
    <property type="evidence" value="ECO:0007669"/>
    <property type="project" value="UniProtKB-UniRule"/>
</dbReference>
<evidence type="ECO:0000256" key="1">
    <source>
        <dbReference type="ARBA" id="ARBA00007634"/>
    </source>
</evidence>
<dbReference type="InterPro" id="IPR002583">
    <property type="entry name" value="Ribosomal_bS20"/>
</dbReference>
<dbReference type="SUPFAM" id="SSF46992">
    <property type="entry name" value="Ribosomal protein S20"/>
    <property type="match status" value="1"/>
</dbReference>
<dbReference type="Gene3D" id="1.20.58.110">
    <property type="entry name" value="Ribosomal protein S20"/>
    <property type="match status" value="1"/>
</dbReference>
<dbReference type="GO" id="GO:0015935">
    <property type="term" value="C:small ribosomal subunit"/>
    <property type="evidence" value="ECO:0007669"/>
    <property type="project" value="TreeGrafter"/>
</dbReference>
<proteinExistence type="inferred from homology"/>
<reference evidence="8 9" key="1">
    <citation type="submission" date="2020-07" db="EMBL/GenBank/DDBJ databases">
        <authorList>
            <person name="Criscuolo A."/>
        </authorList>
    </citation>
    <scope>NUCLEOTIDE SEQUENCE [LARGE SCALE GENOMIC DNA]</scope>
    <source>
        <strain evidence="8">CIP111649</strain>
    </source>
</reference>
<comment type="caution">
    <text evidence="8">The sequence shown here is derived from an EMBL/GenBank/DDBJ whole genome shotgun (WGS) entry which is preliminary data.</text>
</comment>
<evidence type="ECO:0000313" key="8">
    <source>
        <dbReference type="EMBL" id="CAD2078329.1"/>
    </source>
</evidence>
<evidence type="ECO:0000256" key="7">
    <source>
        <dbReference type="HAMAP-Rule" id="MF_00500"/>
    </source>
</evidence>
<dbReference type="GO" id="GO:0005829">
    <property type="term" value="C:cytosol"/>
    <property type="evidence" value="ECO:0007669"/>
    <property type="project" value="TreeGrafter"/>
</dbReference>
<dbReference type="Pfam" id="PF01649">
    <property type="entry name" value="Ribosomal_S20p"/>
    <property type="match status" value="1"/>
</dbReference>
<dbReference type="InterPro" id="IPR036510">
    <property type="entry name" value="Ribosomal_bS20_sf"/>
</dbReference>
<dbReference type="GO" id="GO:0070181">
    <property type="term" value="F:small ribosomal subunit rRNA binding"/>
    <property type="evidence" value="ECO:0007669"/>
    <property type="project" value="TreeGrafter"/>
</dbReference>
<evidence type="ECO:0000313" key="9">
    <source>
        <dbReference type="Proteomes" id="UP000589351"/>
    </source>
</evidence>
<keyword evidence="3 7" id="KW-0694">RNA-binding</keyword>
<keyword evidence="9" id="KW-1185">Reference proteome</keyword>
<dbReference type="Proteomes" id="UP000589351">
    <property type="component" value="Unassembled WGS sequence"/>
</dbReference>
<comment type="function">
    <text evidence="7">Binds directly to 16S ribosomal RNA.</text>
</comment>
<sequence length="81" mass="8866">MPNIKSAIKRVRTNQTAQEANIAQKNAMRTAVKRAETAKLEDADNKDALVSNAVKLVDKAAKSNHIHANKASRIKSKLMAK</sequence>